<organism evidence="1 2">
    <name type="scientific">Shewanella salipaludis</name>
    <dbReference type="NCBI Taxonomy" id="2723052"/>
    <lineage>
        <taxon>Bacteria</taxon>
        <taxon>Pseudomonadati</taxon>
        <taxon>Pseudomonadota</taxon>
        <taxon>Gammaproteobacteria</taxon>
        <taxon>Alteromonadales</taxon>
        <taxon>Shewanellaceae</taxon>
        <taxon>Shewanella</taxon>
    </lineage>
</organism>
<keyword evidence="2" id="KW-1185">Reference proteome</keyword>
<evidence type="ECO:0000313" key="2">
    <source>
        <dbReference type="Proteomes" id="UP000737113"/>
    </source>
</evidence>
<gene>
    <name evidence="1" type="ORF">HC757_10910</name>
</gene>
<protein>
    <submittedName>
        <fullName evidence="1">DUF2913 family protein</fullName>
    </submittedName>
</protein>
<name>A0A972JJZ5_9GAMM</name>
<dbReference type="Pfam" id="PF11140">
    <property type="entry name" value="DUF2913"/>
    <property type="match status" value="1"/>
</dbReference>
<dbReference type="InterPro" id="IPR021316">
    <property type="entry name" value="DUF2913"/>
</dbReference>
<proteinExistence type="predicted"/>
<evidence type="ECO:0000313" key="1">
    <source>
        <dbReference type="EMBL" id="NMH65675.1"/>
    </source>
</evidence>
<accession>A0A972JJZ5</accession>
<dbReference type="RefSeq" id="WP_169564408.1">
    <property type="nucleotide sequence ID" value="NZ_JAAXYH010000007.1"/>
</dbReference>
<dbReference type="EMBL" id="JAAXYH010000007">
    <property type="protein sequence ID" value="NMH65675.1"/>
    <property type="molecule type" value="Genomic_DNA"/>
</dbReference>
<comment type="caution">
    <text evidence="1">The sequence shown here is derived from an EMBL/GenBank/DDBJ whole genome shotgun (WGS) entry which is preliminary data.</text>
</comment>
<sequence>MNSQTPTQSYNQAVLELAVAGLAALETSGHNRAQRTPAQESHFLCSWMADSLKEKRFSKLVAEDLATWIRQGRSLGAGANLPSLLGRIAGQYRQVLGKETGLGAGLKAMLTELQALGWLIFTDAEVDTKLKLDSEGQSSLIISAGEFERHIQDGELIKPITLYVRADEKLLAETALANGLLLSQGNKKSSLVKHHKAYRLRPANRLDALCLLV</sequence>
<dbReference type="Proteomes" id="UP000737113">
    <property type="component" value="Unassembled WGS sequence"/>
</dbReference>
<reference evidence="1" key="1">
    <citation type="submission" date="2020-04" db="EMBL/GenBank/DDBJ databases">
        <title>Description of Shewanella salipaludis sp. nov., isolated from a salt marsh.</title>
        <authorList>
            <person name="Park S."/>
            <person name="Yoon J.-H."/>
        </authorList>
    </citation>
    <scope>NUCLEOTIDE SEQUENCE</scope>
    <source>
        <strain evidence="1">SHSM-M6</strain>
    </source>
</reference>
<dbReference type="AlphaFoldDB" id="A0A972JJZ5"/>